<feature type="coiled-coil region" evidence="1">
    <location>
        <begin position="9"/>
        <end position="36"/>
    </location>
</feature>
<evidence type="ECO:0000256" key="2">
    <source>
        <dbReference type="SAM" id="MobiDB-lite"/>
    </source>
</evidence>
<reference evidence="3" key="2">
    <citation type="submission" date="2014-07" db="EMBL/GenBank/DDBJ databases">
        <authorList>
            <person name="Hull J."/>
        </authorList>
    </citation>
    <scope>NUCLEOTIDE SEQUENCE</scope>
</reference>
<feature type="region of interest" description="Disordered" evidence="2">
    <location>
        <begin position="94"/>
        <end position="121"/>
    </location>
</feature>
<dbReference type="AlphaFoldDB" id="A0A0A9WG75"/>
<dbReference type="EMBL" id="GBHO01038106">
    <property type="protein sequence ID" value="JAG05498.1"/>
    <property type="molecule type" value="Transcribed_RNA"/>
</dbReference>
<organism evidence="3">
    <name type="scientific">Lygus hesperus</name>
    <name type="common">Western plant bug</name>
    <dbReference type="NCBI Taxonomy" id="30085"/>
    <lineage>
        <taxon>Eukaryota</taxon>
        <taxon>Metazoa</taxon>
        <taxon>Ecdysozoa</taxon>
        <taxon>Arthropoda</taxon>
        <taxon>Hexapoda</taxon>
        <taxon>Insecta</taxon>
        <taxon>Pterygota</taxon>
        <taxon>Neoptera</taxon>
        <taxon>Paraneoptera</taxon>
        <taxon>Hemiptera</taxon>
        <taxon>Heteroptera</taxon>
        <taxon>Panheteroptera</taxon>
        <taxon>Cimicomorpha</taxon>
        <taxon>Miridae</taxon>
        <taxon>Mirini</taxon>
        <taxon>Lygus</taxon>
    </lineage>
</organism>
<proteinExistence type="predicted"/>
<feature type="non-terminal residue" evidence="3">
    <location>
        <position position="121"/>
    </location>
</feature>
<evidence type="ECO:0000256" key="1">
    <source>
        <dbReference type="SAM" id="Coils"/>
    </source>
</evidence>
<accession>A0A0A9WG75</accession>
<feature type="compositionally biased region" description="Polar residues" evidence="2">
    <location>
        <begin position="94"/>
        <end position="103"/>
    </location>
</feature>
<sequence>MEPEIELIKEEIRAILEETQKDIENEEMNEEKAIINRRRLYVQIEGIRDVRNRLSSTKKKDVDEMFVELRGQETLAKYEIIMIEERYIKEAWSNSSEGTFNSEESSDNKESGLYEIDEDFE</sequence>
<evidence type="ECO:0000313" key="3">
    <source>
        <dbReference type="EMBL" id="JAG05498.1"/>
    </source>
</evidence>
<protein>
    <submittedName>
        <fullName evidence="3">Sulfite reductase [NADPH] flavoprotein alpha-component</fullName>
    </submittedName>
</protein>
<reference evidence="3" key="1">
    <citation type="journal article" date="2014" name="PLoS ONE">
        <title>Transcriptome-Based Identification of ABC Transporters in the Western Tarnished Plant Bug Lygus hesperus.</title>
        <authorList>
            <person name="Hull J.J."/>
            <person name="Chaney K."/>
            <person name="Geib S.M."/>
            <person name="Fabrick J.A."/>
            <person name="Brent C.S."/>
            <person name="Walsh D."/>
            <person name="Lavine L.C."/>
        </authorList>
    </citation>
    <scope>NUCLEOTIDE SEQUENCE</scope>
</reference>
<gene>
    <name evidence="3" type="primary">cysJ_0</name>
    <name evidence="3" type="ORF">CM83_64529</name>
</gene>
<keyword evidence="1" id="KW-0175">Coiled coil</keyword>
<name>A0A0A9WG75_LYGHE</name>